<dbReference type="GO" id="GO:0043565">
    <property type="term" value="F:sequence-specific DNA binding"/>
    <property type="evidence" value="ECO:0007669"/>
    <property type="project" value="InterPro"/>
</dbReference>
<dbReference type="InterPro" id="IPR036388">
    <property type="entry name" value="WH-like_DNA-bd_sf"/>
</dbReference>
<dbReference type="RefSeq" id="WP_162315974.1">
    <property type="nucleotide sequence ID" value="NZ_JAHQXF010000001.1"/>
</dbReference>
<accession>A0A8J7Y147</accession>
<dbReference type="PANTHER" id="PTHR30154">
    <property type="entry name" value="LEUCINE-RESPONSIVE REGULATORY PROTEIN"/>
    <property type="match status" value="1"/>
</dbReference>
<protein>
    <submittedName>
        <fullName evidence="5">Lrp/AsnC family transcriptional regulator</fullName>
    </submittedName>
</protein>
<evidence type="ECO:0000259" key="4">
    <source>
        <dbReference type="PROSITE" id="PS50956"/>
    </source>
</evidence>
<comment type="caution">
    <text evidence="5">The sequence shown here is derived from an EMBL/GenBank/DDBJ whole genome shotgun (WGS) entry which is preliminary data.</text>
</comment>
<dbReference type="PROSITE" id="PS50956">
    <property type="entry name" value="HTH_ASNC_2"/>
    <property type="match status" value="1"/>
</dbReference>
<dbReference type="PRINTS" id="PR00033">
    <property type="entry name" value="HTHASNC"/>
</dbReference>
<dbReference type="CDD" id="cd00090">
    <property type="entry name" value="HTH_ARSR"/>
    <property type="match status" value="1"/>
</dbReference>
<keyword evidence="6" id="KW-1185">Reference proteome</keyword>
<dbReference type="GO" id="GO:0043200">
    <property type="term" value="P:response to amino acid"/>
    <property type="evidence" value="ECO:0007669"/>
    <property type="project" value="TreeGrafter"/>
</dbReference>
<dbReference type="InterPro" id="IPR000485">
    <property type="entry name" value="AsnC-type_HTH_dom"/>
</dbReference>
<evidence type="ECO:0000256" key="3">
    <source>
        <dbReference type="ARBA" id="ARBA00023163"/>
    </source>
</evidence>
<dbReference type="InterPro" id="IPR036390">
    <property type="entry name" value="WH_DNA-bd_sf"/>
</dbReference>
<dbReference type="SUPFAM" id="SSF46785">
    <property type="entry name" value="Winged helix' DNA-binding domain"/>
    <property type="match status" value="1"/>
</dbReference>
<feature type="domain" description="HTH asnC-type" evidence="4">
    <location>
        <begin position="8"/>
        <end position="70"/>
    </location>
</feature>
<keyword evidence="3" id="KW-0804">Transcription</keyword>
<keyword evidence="1" id="KW-0805">Transcription regulation</keyword>
<sequence>MADSEYPLDELDRRIIHALQRDARHTSASEIAETLDVSARTVRNRIAKLEEGGVIRGYDVDVDYEAAGYQLHTLIVCTAPIHEREEIAKRALDVEGVVAIREVMTGADNVHVEVVGADGNDLSRIGRDLNDIGLEVVDEDLIRNEYTRPFHLFDADATGDGGEE</sequence>
<dbReference type="AlphaFoldDB" id="A0A8J7Y147"/>
<dbReference type="Gene3D" id="1.10.10.10">
    <property type="entry name" value="Winged helix-like DNA-binding domain superfamily/Winged helix DNA-binding domain"/>
    <property type="match status" value="1"/>
</dbReference>
<keyword evidence="2" id="KW-0238">DNA-binding</keyword>
<dbReference type="Proteomes" id="UP000766550">
    <property type="component" value="Unassembled WGS sequence"/>
</dbReference>
<dbReference type="OrthoDB" id="6762at2157"/>
<dbReference type="GO" id="GO:0005829">
    <property type="term" value="C:cytosol"/>
    <property type="evidence" value="ECO:0007669"/>
    <property type="project" value="TreeGrafter"/>
</dbReference>
<dbReference type="InterPro" id="IPR011991">
    <property type="entry name" value="ArsR-like_HTH"/>
</dbReference>
<evidence type="ECO:0000256" key="1">
    <source>
        <dbReference type="ARBA" id="ARBA00023015"/>
    </source>
</evidence>
<evidence type="ECO:0000256" key="2">
    <source>
        <dbReference type="ARBA" id="ARBA00023125"/>
    </source>
</evidence>
<gene>
    <name evidence="5" type="ORF">KTS45_01170</name>
</gene>
<proteinExistence type="predicted"/>
<name>A0A8J7Y147_9EURY</name>
<organism evidence="5 6">
    <name type="scientific">Haloarcula limicola</name>
    <dbReference type="NCBI Taxonomy" id="1429915"/>
    <lineage>
        <taxon>Archaea</taxon>
        <taxon>Methanobacteriati</taxon>
        <taxon>Methanobacteriota</taxon>
        <taxon>Stenosarchaea group</taxon>
        <taxon>Halobacteria</taxon>
        <taxon>Halobacteriales</taxon>
        <taxon>Haloarculaceae</taxon>
        <taxon>Haloarcula</taxon>
    </lineage>
</organism>
<evidence type="ECO:0000313" key="5">
    <source>
        <dbReference type="EMBL" id="MBV0922800.1"/>
    </source>
</evidence>
<dbReference type="PANTHER" id="PTHR30154:SF34">
    <property type="entry name" value="TRANSCRIPTIONAL REGULATOR AZLB"/>
    <property type="match status" value="1"/>
</dbReference>
<evidence type="ECO:0000313" key="6">
    <source>
        <dbReference type="Proteomes" id="UP000766550"/>
    </source>
</evidence>
<dbReference type="SMART" id="SM00344">
    <property type="entry name" value="HTH_ASNC"/>
    <property type="match status" value="1"/>
</dbReference>
<dbReference type="InterPro" id="IPR019888">
    <property type="entry name" value="Tscrpt_reg_AsnC-like"/>
</dbReference>
<dbReference type="Pfam" id="PF13412">
    <property type="entry name" value="HTH_24"/>
    <property type="match status" value="1"/>
</dbReference>
<dbReference type="EMBL" id="JAHQXF010000001">
    <property type="protein sequence ID" value="MBV0922800.1"/>
    <property type="molecule type" value="Genomic_DNA"/>
</dbReference>
<reference evidence="5 6" key="1">
    <citation type="submission" date="2021-06" db="EMBL/GenBank/DDBJ databases">
        <title>New haloarchaea isolates fom saline soil.</title>
        <authorList>
            <person name="Duran-Viseras A."/>
            <person name="Sanchez-Porro C.S."/>
            <person name="Ventosa A."/>
        </authorList>
    </citation>
    <scope>NUCLEOTIDE SEQUENCE [LARGE SCALE GENOMIC DNA]</scope>
    <source>
        <strain evidence="5 6">JCM 183640</strain>
    </source>
</reference>